<protein>
    <submittedName>
        <fullName evidence="2">GNAT family N-acetyltransferase</fullName>
    </submittedName>
</protein>
<dbReference type="Gene3D" id="3.40.630.30">
    <property type="match status" value="1"/>
</dbReference>
<gene>
    <name evidence="2" type="ORF">SG34_021070</name>
</gene>
<sequence length="148" mass="16148">MLNIRQGSFEEAIAVKAGIPEMHGSETVKDLLARIGSSPYLLLVAEVDGELAGFKLGYETSGAEGTFYSWQGGVLPAYRSGGIAKKLLLAQESQVAELGYKRITVKSMNRYPHMMKMLLSNGYQISGYQEKTSPVDAKISFQKLLIPA</sequence>
<dbReference type="GO" id="GO:0016747">
    <property type="term" value="F:acyltransferase activity, transferring groups other than amino-acyl groups"/>
    <property type="evidence" value="ECO:0007669"/>
    <property type="project" value="InterPro"/>
</dbReference>
<dbReference type="SUPFAM" id="SSF55729">
    <property type="entry name" value="Acyl-CoA N-acyltransferases (Nat)"/>
    <property type="match status" value="1"/>
</dbReference>
<dbReference type="InterPro" id="IPR000182">
    <property type="entry name" value="GNAT_dom"/>
</dbReference>
<dbReference type="InterPro" id="IPR016181">
    <property type="entry name" value="Acyl_CoA_acyltransferase"/>
</dbReference>
<name>A0AAE9Z0M0_9GAMM</name>
<dbReference type="Pfam" id="PF00583">
    <property type="entry name" value="Acetyltransf_1"/>
    <property type="match status" value="1"/>
</dbReference>
<accession>A0AAE9Z0M0</accession>
<dbReference type="CDD" id="cd04301">
    <property type="entry name" value="NAT_SF"/>
    <property type="match status" value="1"/>
</dbReference>
<evidence type="ECO:0000313" key="2">
    <source>
        <dbReference type="EMBL" id="WDE03844.1"/>
    </source>
</evidence>
<proteinExistence type="predicted"/>
<dbReference type="PROSITE" id="PS51186">
    <property type="entry name" value="GNAT"/>
    <property type="match status" value="1"/>
</dbReference>
<evidence type="ECO:0000313" key="3">
    <source>
        <dbReference type="Proteomes" id="UP000032352"/>
    </source>
</evidence>
<evidence type="ECO:0000259" key="1">
    <source>
        <dbReference type="PROSITE" id="PS51186"/>
    </source>
</evidence>
<dbReference type="KEGG" id="tvd:SG34_021070"/>
<feature type="domain" description="N-acetyltransferase" evidence="1">
    <location>
        <begin position="2"/>
        <end position="146"/>
    </location>
</feature>
<dbReference type="Proteomes" id="UP000032352">
    <property type="component" value="Chromosome"/>
</dbReference>
<organism evidence="2 3">
    <name type="scientific">Thalassomonas viridans</name>
    <dbReference type="NCBI Taxonomy" id="137584"/>
    <lineage>
        <taxon>Bacteria</taxon>
        <taxon>Pseudomonadati</taxon>
        <taxon>Pseudomonadota</taxon>
        <taxon>Gammaproteobacteria</taxon>
        <taxon>Alteromonadales</taxon>
        <taxon>Colwelliaceae</taxon>
        <taxon>Thalassomonas</taxon>
    </lineage>
</organism>
<dbReference type="EMBL" id="CP059733">
    <property type="protein sequence ID" value="WDE03844.1"/>
    <property type="molecule type" value="Genomic_DNA"/>
</dbReference>
<keyword evidence="3" id="KW-1185">Reference proteome</keyword>
<dbReference type="AlphaFoldDB" id="A0AAE9Z0M0"/>
<dbReference type="RefSeq" id="WP_044839693.1">
    <property type="nucleotide sequence ID" value="NZ_CP059733.1"/>
</dbReference>
<reference evidence="2 3" key="2">
    <citation type="journal article" date="2022" name="Mar. Drugs">
        <title>Bioassay-Guided Fractionation Leads to the Detection of Cholic Acid Generated by the Rare Thalassomonas sp.</title>
        <authorList>
            <person name="Pheiffer F."/>
            <person name="Schneider Y.K."/>
            <person name="Hansen E.H."/>
            <person name="Andersen J.H."/>
            <person name="Isaksson J."/>
            <person name="Busche T."/>
            <person name="R C."/>
            <person name="Kalinowski J."/>
            <person name="Zyl L.V."/>
            <person name="Trindade M."/>
        </authorList>
    </citation>
    <scope>NUCLEOTIDE SEQUENCE [LARGE SCALE GENOMIC DNA]</scope>
    <source>
        <strain evidence="2 3">XOM25</strain>
    </source>
</reference>
<reference evidence="2 3" key="1">
    <citation type="journal article" date="2015" name="Genome Announc.">
        <title>Draft Genome Sequences of Marine Isolates of Thalassomonas viridans and Thalassomonas actiniarum.</title>
        <authorList>
            <person name="Olonade I."/>
            <person name="van Zyl L.J."/>
            <person name="Trindade M."/>
        </authorList>
    </citation>
    <scope>NUCLEOTIDE SEQUENCE [LARGE SCALE GENOMIC DNA]</scope>
    <source>
        <strain evidence="2 3">XOM25</strain>
    </source>
</reference>